<organism evidence="2 3">
    <name type="scientific">Desulfonema magnum</name>
    <dbReference type="NCBI Taxonomy" id="45655"/>
    <lineage>
        <taxon>Bacteria</taxon>
        <taxon>Pseudomonadati</taxon>
        <taxon>Thermodesulfobacteriota</taxon>
        <taxon>Desulfobacteria</taxon>
        <taxon>Desulfobacterales</taxon>
        <taxon>Desulfococcaceae</taxon>
        <taxon>Desulfonema</taxon>
    </lineage>
</organism>
<accession>A0A975BVI6</accession>
<dbReference type="Proteomes" id="UP000663722">
    <property type="component" value="Chromosome"/>
</dbReference>
<dbReference type="InterPro" id="IPR036526">
    <property type="entry name" value="C-N_Hydrolase_sf"/>
</dbReference>
<gene>
    <name evidence="2" type="ORF">dnm_084880</name>
</gene>
<dbReference type="PANTHER" id="PTHR23088:SF27">
    <property type="entry name" value="DEAMINATED GLUTATHIONE AMIDASE"/>
    <property type="match status" value="1"/>
</dbReference>
<sequence length="278" mass="30528">MKDIRIAAIISQSFAGKTADNLDGMVKWIKAAKKEGAAVVCFPEMNVTGYSVCQDIKDAAEPVPGSVTDHLSYLAEDQDIVILAGMAEKDENGLIFASHLVVKPEGNFDVYRKLHIAPPERPVFSAGDKVPLFEACGVKFGIQLCYDAHFPELSTLMALKGAEVIFIPHASPRGTPREKYESWMRHLPARAYDNSFFVIACNQTGENGKGLHFPGVAVVIDPAGKIMEKDVSGGENMVVAELKADVLTGVRNNKMHFFLPNRRDDLLCGRKINQLRKI</sequence>
<dbReference type="Pfam" id="PF00795">
    <property type="entry name" value="CN_hydrolase"/>
    <property type="match status" value="1"/>
</dbReference>
<evidence type="ECO:0000259" key="1">
    <source>
        <dbReference type="PROSITE" id="PS50263"/>
    </source>
</evidence>
<dbReference type="PANTHER" id="PTHR23088">
    <property type="entry name" value="NITRILASE-RELATED"/>
    <property type="match status" value="1"/>
</dbReference>
<keyword evidence="2" id="KW-0378">Hydrolase</keyword>
<dbReference type="PROSITE" id="PS50263">
    <property type="entry name" value="CN_HYDROLASE"/>
    <property type="match status" value="1"/>
</dbReference>
<dbReference type="SUPFAM" id="SSF56317">
    <property type="entry name" value="Carbon-nitrogen hydrolase"/>
    <property type="match status" value="1"/>
</dbReference>
<evidence type="ECO:0000313" key="2">
    <source>
        <dbReference type="EMBL" id="QTA92408.1"/>
    </source>
</evidence>
<reference evidence="2" key="1">
    <citation type="journal article" date="2021" name="Microb. Physiol.">
        <title>Proteogenomic Insights into the Physiology of Marine, Sulfate-Reducing, Filamentous Desulfonema limicola and Desulfonema magnum.</title>
        <authorList>
            <person name="Schnaars V."/>
            <person name="Wohlbrand L."/>
            <person name="Scheve S."/>
            <person name="Hinrichs C."/>
            <person name="Reinhardt R."/>
            <person name="Rabus R."/>
        </authorList>
    </citation>
    <scope>NUCLEOTIDE SEQUENCE</scope>
    <source>
        <strain evidence="2">4be13</strain>
    </source>
</reference>
<dbReference type="InterPro" id="IPR003010">
    <property type="entry name" value="C-N_Hydrolase"/>
</dbReference>
<evidence type="ECO:0000313" key="3">
    <source>
        <dbReference type="Proteomes" id="UP000663722"/>
    </source>
</evidence>
<keyword evidence="3" id="KW-1185">Reference proteome</keyword>
<name>A0A975BVI6_9BACT</name>
<proteinExistence type="predicted"/>
<feature type="domain" description="CN hydrolase" evidence="1">
    <location>
        <begin position="4"/>
        <end position="244"/>
    </location>
</feature>
<dbReference type="RefSeq" id="WP_207679784.1">
    <property type="nucleotide sequence ID" value="NZ_CP061800.1"/>
</dbReference>
<dbReference type="Gene3D" id="3.60.110.10">
    <property type="entry name" value="Carbon-nitrogen hydrolase"/>
    <property type="match status" value="1"/>
</dbReference>
<dbReference type="AlphaFoldDB" id="A0A975BVI6"/>
<dbReference type="EMBL" id="CP061800">
    <property type="protein sequence ID" value="QTA92408.1"/>
    <property type="molecule type" value="Genomic_DNA"/>
</dbReference>
<dbReference type="KEGG" id="dmm:dnm_084880"/>
<dbReference type="GO" id="GO:0016787">
    <property type="term" value="F:hydrolase activity"/>
    <property type="evidence" value="ECO:0007669"/>
    <property type="project" value="UniProtKB-KW"/>
</dbReference>
<protein>
    <submittedName>
        <fullName evidence="2">Carbon-nitrogen hydrolase</fullName>
    </submittedName>
</protein>